<dbReference type="RefSeq" id="WP_261958545.1">
    <property type="nucleotide sequence ID" value="NZ_BAAAXA010000001.1"/>
</dbReference>
<protein>
    <recommendedName>
        <fullName evidence="4">Secreted protein</fullName>
    </recommendedName>
</protein>
<keyword evidence="1" id="KW-0732">Signal</keyword>
<evidence type="ECO:0008006" key="4">
    <source>
        <dbReference type="Google" id="ProtNLM"/>
    </source>
</evidence>
<accession>A0A9W6NPT8</accession>
<gene>
    <name evidence="2" type="ORF">GCM10017581_065910</name>
</gene>
<organism evidence="2 3">
    <name type="scientific">Dactylosporangium matsuzakiense</name>
    <dbReference type="NCBI Taxonomy" id="53360"/>
    <lineage>
        <taxon>Bacteria</taxon>
        <taxon>Bacillati</taxon>
        <taxon>Actinomycetota</taxon>
        <taxon>Actinomycetes</taxon>
        <taxon>Micromonosporales</taxon>
        <taxon>Micromonosporaceae</taxon>
        <taxon>Dactylosporangium</taxon>
    </lineage>
</organism>
<evidence type="ECO:0000313" key="2">
    <source>
        <dbReference type="EMBL" id="GLL04844.1"/>
    </source>
</evidence>
<comment type="caution">
    <text evidence="2">The sequence shown here is derived from an EMBL/GenBank/DDBJ whole genome shotgun (WGS) entry which is preliminary data.</text>
</comment>
<feature type="chain" id="PRO_5040926591" description="Secreted protein" evidence="1">
    <location>
        <begin position="21"/>
        <end position="168"/>
    </location>
</feature>
<dbReference type="AlphaFoldDB" id="A0A9W6NPT8"/>
<name>A0A9W6NPT8_9ACTN</name>
<reference evidence="2" key="1">
    <citation type="journal article" date="2014" name="Int. J. Syst. Evol. Microbiol.">
        <title>Complete genome sequence of Corynebacterium casei LMG S-19264T (=DSM 44701T), isolated from a smear-ripened cheese.</title>
        <authorList>
            <consortium name="US DOE Joint Genome Institute (JGI-PGF)"/>
            <person name="Walter F."/>
            <person name="Albersmeier A."/>
            <person name="Kalinowski J."/>
            <person name="Ruckert C."/>
        </authorList>
    </citation>
    <scope>NUCLEOTIDE SEQUENCE</scope>
    <source>
        <strain evidence="2">VKM Ac-1321</strain>
    </source>
</reference>
<sequence length="168" mass="17135">MLSISVAAAALAVGAAPARAGAAAQDGGWTPVAIPPFDAPAGVLCDFPVHYDAIVNRARTKVVQTYPDGSPKRELATGALFLRVANATTGRSAVVDTSDSAVTEHGTDGSRVIHTVGPVIALVRAGTSNLPRGIYAIDGITRVELTAAGFKTITLVHASIHEVCPDLA</sequence>
<reference evidence="2" key="2">
    <citation type="submission" date="2023-01" db="EMBL/GenBank/DDBJ databases">
        <authorList>
            <person name="Sun Q."/>
            <person name="Evtushenko L."/>
        </authorList>
    </citation>
    <scope>NUCLEOTIDE SEQUENCE</scope>
    <source>
        <strain evidence="2">VKM Ac-1321</strain>
    </source>
</reference>
<proteinExistence type="predicted"/>
<feature type="signal peptide" evidence="1">
    <location>
        <begin position="1"/>
        <end position="20"/>
    </location>
</feature>
<evidence type="ECO:0000256" key="1">
    <source>
        <dbReference type="SAM" id="SignalP"/>
    </source>
</evidence>
<dbReference type="EMBL" id="BSFP01000050">
    <property type="protein sequence ID" value="GLL04844.1"/>
    <property type="molecule type" value="Genomic_DNA"/>
</dbReference>
<evidence type="ECO:0000313" key="3">
    <source>
        <dbReference type="Proteomes" id="UP001143480"/>
    </source>
</evidence>
<dbReference type="Proteomes" id="UP001143480">
    <property type="component" value="Unassembled WGS sequence"/>
</dbReference>
<keyword evidence="3" id="KW-1185">Reference proteome</keyword>